<organism evidence="7 8">
    <name type="scientific">Rosa chinensis</name>
    <name type="common">China rose</name>
    <dbReference type="NCBI Taxonomy" id="74649"/>
    <lineage>
        <taxon>Eukaryota</taxon>
        <taxon>Viridiplantae</taxon>
        <taxon>Streptophyta</taxon>
        <taxon>Embryophyta</taxon>
        <taxon>Tracheophyta</taxon>
        <taxon>Spermatophyta</taxon>
        <taxon>Magnoliopsida</taxon>
        <taxon>eudicotyledons</taxon>
        <taxon>Gunneridae</taxon>
        <taxon>Pentapetalae</taxon>
        <taxon>rosids</taxon>
        <taxon>fabids</taxon>
        <taxon>Rosales</taxon>
        <taxon>Rosaceae</taxon>
        <taxon>Rosoideae</taxon>
        <taxon>Rosoideae incertae sedis</taxon>
        <taxon>Rosa</taxon>
    </lineage>
</organism>
<keyword evidence="6" id="KW-0732">Signal</keyword>
<evidence type="ECO:0000256" key="6">
    <source>
        <dbReference type="RuleBase" id="RU363114"/>
    </source>
</evidence>
<reference evidence="7 8" key="1">
    <citation type="journal article" date="2018" name="Nat. Genet.">
        <title>The Rosa genome provides new insights in the design of modern roses.</title>
        <authorList>
            <person name="Bendahmane M."/>
        </authorList>
    </citation>
    <scope>NUCLEOTIDE SEQUENCE [LARGE SCALE GENOMIC DNA]</scope>
    <source>
        <strain evidence="8">cv. Old Blush</strain>
    </source>
</reference>
<dbReference type="GO" id="GO:0071555">
    <property type="term" value="P:cell wall organization"/>
    <property type="evidence" value="ECO:0007669"/>
    <property type="project" value="UniProtKB-KW"/>
</dbReference>
<dbReference type="InterPro" id="IPR029058">
    <property type="entry name" value="AB_hydrolase_fold"/>
</dbReference>
<proteinExistence type="inferred from homology"/>
<evidence type="ECO:0000313" key="8">
    <source>
        <dbReference type="Proteomes" id="UP000238479"/>
    </source>
</evidence>
<dbReference type="STRING" id="74649.A0A2P6R7Z5"/>
<evidence type="ECO:0000256" key="1">
    <source>
        <dbReference type="ARBA" id="ARBA00003534"/>
    </source>
</evidence>
<protein>
    <recommendedName>
        <fullName evidence="6">Pectin acetylesterase</fullName>
        <ecNumber evidence="6">3.1.1.-</ecNumber>
    </recommendedName>
</protein>
<dbReference type="GO" id="GO:0052793">
    <property type="term" value="F:pectin acetylesterase activity"/>
    <property type="evidence" value="ECO:0007669"/>
    <property type="project" value="TreeGrafter"/>
</dbReference>
<dbReference type="Gramene" id="PRQ42537">
    <property type="protein sequence ID" value="PRQ42537"/>
    <property type="gene ID" value="RchiOBHm_Chr3g0458751"/>
</dbReference>
<comment type="caution">
    <text evidence="7">The sequence shown here is derived from an EMBL/GenBank/DDBJ whole genome shotgun (WGS) entry which is preliminary data.</text>
</comment>
<evidence type="ECO:0000313" key="7">
    <source>
        <dbReference type="EMBL" id="PRQ42537.1"/>
    </source>
</evidence>
<keyword evidence="4 6" id="KW-0134">Cell wall</keyword>
<name>A0A2P6R7Z5_ROSCH</name>
<evidence type="ECO:0000256" key="3">
    <source>
        <dbReference type="ARBA" id="ARBA00005784"/>
    </source>
</evidence>
<comment type="subcellular location">
    <subcellularLocation>
        <location evidence="2 6">Secreted</location>
        <location evidence="2 6">Cell wall</location>
    </subcellularLocation>
</comment>
<dbReference type="Proteomes" id="UP000238479">
    <property type="component" value="Chromosome 3"/>
</dbReference>
<comment type="similarity">
    <text evidence="3 6">Belongs to the pectinacetylesterase family.</text>
</comment>
<dbReference type="Pfam" id="PF03283">
    <property type="entry name" value="PAE"/>
    <property type="match status" value="1"/>
</dbReference>
<keyword evidence="6" id="KW-0964">Secreted</keyword>
<keyword evidence="6 7" id="KW-0378">Hydrolase</keyword>
<comment type="function">
    <text evidence="1 6">Hydrolyzes acetyl esters in homogalacturonan regions of pectin. In type I primary cell wall, galacturonic acid residues of pectin can be acetylated at the O-2 and O-3 positions. Decreasing the degree of acetylation of pectin gels in vitro alters their physical properties.</text>
</comment>
<keyword evidence="5 6" id="KW-0961">Cell wall biogenesis/degradation</keyword>
<gene>
    <name evidence="7" type="ORF">RchiOBHm_Chr3g0458751</name>
</gene>
<dbReference type="SUPFAM" id="SSF53474">
    <property type="entry name" value="alpha/beta-Hydrolases"/>
    <property type="match status" value="1"/>
</dbReference>
<sequence>MVRFLWVCIVVAFCFSKWVDGFVQYSQRGDPKTEIINNTLMVSITLIRGAEAKGAVCLDGTLPAYYFNRGHGSGANSWVVHFQGGGWCSNITECVARTKTQFGSSRYMLPETGFTGILSFKAEENPDFFNWNRVLIPSCDGASYSGDSENKEAQLHFRGQRMWLTFMEELMSLGMRHAKRALISGCSAGGLTSILHCDKFRGLFKKSTKVKCLSDAGFFPDEVDISGEPTFRNFFSGVVSLQGVKKNLPRFCTRHLDPTSCFFPQNLISGIKTPLFILNSAYDIYQFYAILVPASTDPNGLWDNCKLNLTNCSPSQLQIMKGYRNQMLNLLKPISKSKQNGMSVTSCYAHCQAQYQVMWHADNSTLIGTKTISQSVGDWYFDRAEIKVYDEGCHYLVPQ</sequence>
<dbReference type="PANTHER" id="PTHR21562:SF5">
    <property type="entry name" value="PECTIN ACETYLESTERASE 12"/>
    <property type="match status" value="1"/>
</dbReference>
<keyword evidence="8" id="KW-1185">Reference proteome</keyword>
<dbReference type="GO" id="GO:0009505">
    <property type="term" value="C:plant-type cell wall"/>
    <property type="evidence" value="ECO:0007669"/>
    <property type="project" value="TreeGrafter"/>
</dbReference>
<evidence type="ECO:0000256" key="5">
    <source>
        <dbReference type="ARBA" id="ARBA00023316"/>
    </source>
</evidence>
<feature type="signal peptide" evidence="6">
    <location>
        <begin position="1"/>
        <end position="21"/>
    </location>
</feature>
<dbReference type="AlphaFoldDB" id="A0A2P6R7Z5"/>
<dbReference type="EC" id="3.1.1.-" evidence="6"/>
<evidence type="ECO:0000256" key="4">
    <source>
        <dbReference type="ARBA" id="ARBA00022512"/>
    </source>
</evidence>
<evidence type="ECO:0000256" key="2">
    <source>
        <dbReference type="ARBA" id="ARBA00004191"/>
    </source>
</evidence>
<dbReference type="InterPro" id="IPR004963">
    <property type="entry name" value="PAE/NOTUM"/>
</dbReference>
<feature type="chain" id="PRO_5015023213" description="Pectin acetylesterase" evidence="6">
    <location>
        <begin position="22"/>
        <end position="399"/>
    </location>
</feature>
<dbReference type="EMBL" id="PDCK01000041">
    <property type="protein sequence ID" value="PRQ42537.1"/>
    <property type="molecule type" value="Genomic_DNA"/>
</dbReference>
<accession>A0A2P6R7Z5</accession>
<dbReference type="PANTHER" id="PTHR21562">
    <property type="entry name" value="NOTUM-RELATED"/>
    <property type="match status" value="1"/>
</dbReference>